<accession>A0A8H3QV66</accession>
<dbReference type="Proteomes" id="UP000615446">
    <property type="component" value="Unassembled WGS sequence"/>
</dbReference>
<evidence type="ECO:0000256" key="2">
    <source>
        <dbReference type="ARBA" id="ARBA00004613"/>
    </source>
</evidence>
<dbReference type="AlphaFoldDB" id="A0A8H3QV66"/>
<reference evidence="5" key="1">
    <citation type="submission" date="2019-10" db="EMBL/GenBank/DDBJ databases">
        <title>Conservation and host-specific expression of non-tandemly repeated heterogenous ribosome RNA gene in arbuscular mycorrhizal fungi.</title>
        <authorList>
            <person name="Maeda T."/>
            <person name="Kobayashi Y."/>
            <person name="Nakagawa T."/>
            <person name="Ezawa T."/>
            <person name="Yamaguchi K."/>
            <person name="Bino T."/>
            <person name="Nishimoto Y."/>
            <person name="Shigenobu S."/>
            <person name="Kawaguchi M."/>
        </authorList>
    </citation>
    <scope>NUCLEOTIDE SEQUENCE</scope>
    <source>
        <strain evidence="5">HR1</strain>
    </source>
</reference>
<protein>
    <submittedName>
        <fullName evidence="5">Crinkler (CRN) family protein</fullName>
    </submittedName>
</protein>
<dbReference type="GO" id="GO:0043657">
    <property type="term" value="C:host cell"/>
    <property type="evidence" value="ECO:0007669"/>
    <property type="project" value="UniProtKB-SubCell"/>
</dbReference>
<evidence type="ECO:0000259" key="4">
    <source>
        <dbReference type="Pfam" id="PF20147"/>
    </source>
</evidence>
<comment type="caution">
    <text evidence="5">The sequence shown here is derived from an EMBL/GenBank/DDBJ whole genome shotgun (WGS) entry which is preliminary data.</text>
</comment>
<name>A0A8H3QV66_9GLOM</name>
<sequence length="689" mass="79783">MSITLFCLIKENTTANAFSVKISRDEPISELKKTIKAEKAPEFDNFPARRLKLWKVEIGGDHLDDQLNNLKLYDSDELFAMSEIGDYWTEKPPMNNIHVIVGPPASTATSDEVLKLREEVASLNAGYVFGSLKRKVPPVCHDLPYTPRQSGAGGTKYGRTEGDRVGNYEGIDLNSSDICSREQTIQKLVDKIFKVGFLLVRSPPMSGKTSLGQLLEQHLVKNSSIRVIRISLIWMGIPTIPWTFEEEFQRLMGITWKKFHECVYIKTIFIVDEVQMLYVPQGEPMSASHHNGDVFWETIKGCQQGGNFYIVAFAAYGYKGAWDLSSATRTMDVSPFAIPSENTWGIEDVYFTKDEYKEYFLRFCSTHFREMKDKDNVTHLQDYVYNATAGHPGLVAFFMDHIKDHFSPQVKYYDTLTFERIFLYIKSYEFMRAGFRGYLYVQHLTQEEKDLCDMIFRGPIDIRLLDDISEEETSLVKTNLLSEQNGKLDFALPYLRALYLQRRWRSTTRAIVPPRDFKSFLRGTFANMNAETLRNSYCVDVDGRLLERAWQMEFYRAATQTLPLDIFISPDVGTYLGTSGYIDFFVDDDRSWGIELLRDGQDASGHKSRFESIYKPIRKACKEWAIIDIRNPELRYNAPDYEGERNWINVYFQEGWKSVIIEDKNEKVTIQLMGVEKVPKKKYKKRRKK</sequence>
<dbReference type="InterPro" id="IPR045379">
    <property type="entry name" value="Crinkler_N"/>
</dbReference>
<dbReference type="EMBL" id="BLAL01000221">
    <property type="protein sequence ID" value="GES93126.1"/>
    <property type="molecule type" value="Genomic_DNA"/>
</dbReference>
<comment type="subcellular location">
    <subcellularLocation>
        <location evidence="1">Host cell</location>
    </subcellularLocation>
    <subcellularLocation>
        <location evidence="2">Secreted</location>
    </subcellularLocation>
</comment>
<evidence type="ECO:0000256" key="1">
    <source>
        <dbReference type="ARBA" id="ARBA00004340"/>
    </source>
</evidence>
<organism evidence="5 6">
    <name type="scientific">Rhizophagus clarus</name>
    <dbReference type="NCBI Taxonomy" id="94130"/>
    <lineage>
        <taxon>Eukaryota</taxon>
        <taxon>Fungi</taxon>
        <taxon>Fungi incertae sedis</taxon>
        <taxon>Mucoromycota</taxon>
        <taxon>Glomeromycotina</taxon>
        <taxon>Glomeromycetes</taxon>
        <taxon>Glomerales</taxon>
        <taxon>Glomeraceae</taxon>
        <taxon>Rhizophagus</taxon>
    </lineage>
</organism>
<evidence type="ECO:0000256" key="3">
    <source>
        <dbReference type="ARBA" id="ARBA00022525"/>
    </source>
</evidence>
<feature type="domain" description="Crinkler effector protein N-terminal" evidence="4">
    <location>
        <begin position="3"/>
        <end position="101"/>
    </location>
</feature>
<evidence type="ECO:0000313" key="5">
    <source>
        <dbReference type="EMBL" id="GES93126.1"/>
    </source>
</evidence>
<dbReference type="Pfam" id="PF20147">
    <property type="entry name" value="Crinkler"/>
    <property type="match status" value="1"/>
</dbReference>
<dbReference type="OrthoDB" id="2415221at2759"/>
<proteinExistence type="predicted"/>
<dbReference type="GO" id="GO:0005576">
    <property type="term" value="C:extracellular region"/>
    <property type="evidence" value="ECO:0007669"/>
    <property type="project" value="UniProtKB-SubCell"/>
</dbReference>
<gene>
    <name evidence="5" type="ORF">RCL2_001988400</name>
</gene>
<keyword evidence="3" id="KW-0964">Secreted</keyword>
<evidence type="ECO:0000313" key="6">
    <source>
        <dbReference type="Proteomes" id="UP000615446"/>
    </source>
</evidence>